<evidence type="ECO:0000256" key="1">
    <source>
        <dbReference type="ARBA" id="ARBA00023125"/>
    </source>
</evidence>
<organism evidence="3">
    <name type="scientific">Raoultella ornithinolytica</name>
    <name type="common">Klebsiella ornithinolytica</name>
    <dbReference type="NCBI Taxonomy" id="54291"/>
    <lineage>
        <taxon>Bacteria</taxon>
        <taxon>Pseudomonadati</taxon>
        <taxon>Pseudomonadota</taxon>
        <taxon>Gammaproteobacteria</taxon>
        <taxon>Enterobacterales</taxon>
        <taxon>Enterobacteriaceae</taxon>
        <taxon>Klebsiella/Raoultella group</taxon>
        <taxon>Raoultella</taxon>
    </lineage>
</organism>
<accession>A0A7G9A858</accession>
<dbReference type="AlphaFoldDB" id="A0A7G9A858"/>
<keyword evidence="1" id="KW-0238">DNA-binding</keyword>
<reference evidence="3" key="1">
    <citation type="submission" date="2020-02" db="EMBL/GenBank/DDBJ databases">
        <authorList>
            <person name="Zhou D."/>
        </authorList>
    </citation>
    <scope>NUCLEOTIDE SEQUENCE</scope>
    <source>
        <strain evidence="3">193104922</strain>
        <plasmid evidence="3">p104922-NR</plasmid>
    </source>
</reference>
<sequence length="182" mass="20345">MDVLSEILDKVELTSSYWYRTSFAGDWGISLPQEENLARFHIVTHGEFWYEVPKLKLKALAEQGDILIFFKGMEHTMASAPKIKAEPAVEFRAKANLTEAQVLEYGDQSKLKANVVCGHFCFNGGPDHPFLNSLPNVVHIKSADNSHSPWLAMLLSIIEQEAKSGLPGSNTLVRKLVMVPTY</sequence>
<evidence type="ECO:0000259" key="2">
    <source>
        <dbReference type="Pfam" id="PF12852"/>
    </source>
</evidence>
<proteinExistence type="predicted"/>
<evidence type="ECO:0000313" key="3">
    <source>
        <dbReference type="EMBL" id="QNL32937.1"/>
    </source>
</evidence>
<dbReference type="GO" id="GO:0003677">
    <property type="term" value="F:DNA binding"/>
    <property type="evidence" value="ECO:0007669"/>
    <property type="project" value="UniProtKB-KW"/>
</dbReference>
<name>A0A7G9A858_RAOOR</name>
<dbReference type="InterPro" id="IPR032783">
    <property type="entry name" value="AraC_lig"/>
</dbReference>
<dbReference type="RefSeq" id="WP_223290058.1">
    <property type="nucleotide sequence ID" value="NZ_MT062913.1"/>
</dbReference>
<geneLocation type="plasmid" evidence="3">
    <name>p104922-NR</name>
</geneLocation>
<feature type="domain" description="AraC-type transcription regulator ligand-binding" evidence="2">
    <location>
        <begin position="2"/>
        <end position="177"/>
    </location>
</feature>
<dbReference type="EMBL" id="MT062913">
    <property type="protein sequence ID" value="QNL32937.1"/>
    <property type="molecule type" value="Genomic_DNA"/>
</dbReference>
<protein>
    <recommendedName>
        <fullName evidence="2">AraC-type transcription regulator ligand-binding domain-containing protein</fullName>
    </recommendedName>
</protein>
<dbReference type="Pfam" id="PF12852">
    <property type="entry name" value="Cupin_6"/>
    <property type="match status" value="1"/>
</dbReference>
<keyword evidence="3" id="KW-0614">Plasmid</keyword>